<proteinExistence type="predicted"/>
<dbReference type="Proteomes" id="UP001359559">
    <property type="component" value="Unassembled WGS sequence"/>
</dbReference>
<comment type="caution">
    <text evidence="2">The sequence shown here is derived from an EMBL/GenBank/DDBJ whole genome shotgun (WGS) entry which is preliminary data.</text>
</comment>
<name>A0AAN9ERP5_CLITE</name>
<dbReference type="AlphaFoldDB" id="A0AAN9ERP5"/>
<protein>
    <submittedName>
        <fullName evidence="2">Uncharacterized protein</fullName>
    </submittedName>
</protein>
<feature type="region of interest" description="Disordered" evidence="1">
    <location>
        <begin position="79"/>
        <end position="99"/>
    </location>
</feature>
<reference evidence="2 3" key="1">
    <citation type="submission" date="2024-01" db="EMBL/GenBank/DDBJ databases">
        <title>The genomes of 5 underutilized Papilionoideae crops provide insights into root nodulation and disease resistance.</title>
        <authorList>
            <person name="Yuan L."/>
        </authorList>
    </citation>
    <scope>NUCLEOTIDE SEQUENCE [LARGE SCALE GENOMIC DNA]</scope>
    <source>
        <strain evidence="2">LY-2023</strain>
        <tissue evidence="2">Leaf</tissue>
    </source>
</reference>
<accession>A0AAN9ERP5</accession>
<organism evidence="2 3">
    <name type="scientific">Clitoria ternatea</name>
    <name type="common">Butterfly pea</name>
    <dbReference type="NCBI Taxonomy" id="43366"/>
    <lineage>
        <taxon>Eukaryota</taxon>
        <taxon>Viridiplantae</taxon>
        <taxon>Streptophyta</taxon>
        <taxon>Embryophyta</taxon>
        <taxon>Tracheophyta</taxon>
        <taxon>Spermatophyta</taxon>
        <taxon>Magnoliopsida</taxon>
        <taxon>eudicotyledons</taxon>
        <taxon>Gunneridae</taxon>
        <taxon>Pentapetalae</taxon>
        <taxon>rosids</taxon>
        <taxon>fabids</taxon>
        <taxon>Fabales</taxon>
        <taxon>Fabaceae</taxon>
        <taxon>Papilionoideae</taxon>
        <taxon>50 kb inversion clade</taxon>
        <taxon>NPAAA clade</taxon>
        <taxon>indigoferoid/millettioid clade</taxon>
        <taxon>Phaseoleae</taxon>
        <taxon>Clitoria</taxon>
    </lineage>
</organism>
<evidence type="ECO:0000313" key="2">
    <source>
        <dbReference type="EMBL" id="KAK7262487.1"/>
    </source>
</evidence>
<evidence type="ECO:0000313" key="3">
    <source>
        <dbReference type="Proteomes" id="UP001359559"/>
    </source>
</evidence>
<gene>
    <name evidence="2" type="ORF">RJT34_30061</name>
</gene>
<evidence type="ECO:0000256" key="1">
    <source>
        <dbReference type="SAM" id="MobiDB-lite"/>
    </source>
</evidence>
<dbReference type="EMBL" id="JAYKXN010000008">
    <property type="protein sequence ID" value="KAK7262487.1"/>
    <property type="molecule type" value="Genomic_DNA"/>
</dbReference>
<keyword evidence="3" id="KW-1185">Reference proteome</keyword>
<sequence length="99" mass="11303">MLLCKEYERKRLRLAIGCHDGDEAFSHAVWQVVHQNQEYTINLNGIGFCNKFRHGELVPVVHGEDYKLSDVMFIFTPLPNNEDDLVPDEDTRVGEPSGS</sequence>